<dbReference type="Pfam" id="PF00172">
    <property type="entry name" value="Zn_clus"/>
    <property type="match status" value="1"/>
</dbReference>
<protein>
    <recommendedName>
        <fullName evidence="5">Zn(2)-C6 fungal-type domain-containing protein</fullName>
    </recommendedName>
</protein>
<evidence type="ECO:0000256" key="3">
    <source>
        <dbReference type="ARBA" id="ARBA00023125"/>
    </source>
</evidence>
<dbReference type="SMART" id="SM00066">
    <property type="entry name" value="GAL4"/>
    <property type="match status" value="1"/>
</dbReference>
<keyword evidence="4" id="KW-0539">Nucleus</keyword>
<dbReference type="GO" id="GO:0008270">
    <property type="term" value="F:zinc ion binding"/>
    <property type="evidence" value="ECO:0007669"/>
    <property type="project" value="InterPro"/>
</dbReference>
<dbReference type="AlphaFoldDB" id="A0AAD7BLN0"/>
<comment type="caution">
    <text evidence="6">The sequence shown here is derived from an EMBL/GenBank/DDBJ whole genome shotgun (WGS) entry which is preliminary data.</text>
</comment>
<dbReference type="GO" id="GO:0000981">
    <property type="term" value="F:DNA-binding transcription factor activity, RNA polymerase II-specific"/>
    <property type="evidence" value="ECO:0007669"/>
    <property type="project" value="InterPro"/>
</dbReference>
<dbReference type="Proteomes" id="UP001221142">
    <property type="component" value="Unassembled WGS sequence"/>
</dbReference>
<keyword evidence="7" id="KW-1185">Reference proteome</keyword>
<evidence type="ECO:0000256" key="4">
    <source>
        <dbReference type="ARBA" id="ARBA00023242"/>
    </source>
</evidence>
<reference evidence="6" key="1">
    <citation type="submission" date="2023-03" db="EMBL/GenBank/DDBJ databases">
        <title>Massive genome expansion in bonnet fungi (Mycena s.s.) driven by repeated elements and novel gene families across ecological guilds.</title>
        <authorList>
            <consortium name="Lawrence Berkeley National Laboratory"/>
            <person name="Harder C.B."/>
            <person name="Miyauchi S."/>
            <person name="Viragh M."/>
            <person name="Kuo A."/>
            <person name="Thoen E."/>
            <person name="Andreopoulos B."/>
            <person name="Lu D."/>
            <person name="Skrede I."/>
            <person name="Drula E."/>
            <person name="Henrissat B."/>
            <person name="Morin E."/>
            <person name="Kohler A."/>
            <person name="Barry K."/>
            <person name="LaButti K."/>
            <person name="Morin E."/>
            <person name="Salamov A."/>
            <person name="Lipzen A."/>
            <person name="Mereny Z."/>
            <person name="Hegedus B."/>
            <person name="Baldrian P."/>
            <person name="Stursova M."/>
            <person name="Weitz H."/>
            <person name="Taylor A."/>
            <person name="Grigoriev I.V."/>
            <person name="Nagy L.G."/>
            <person name="Martin F."/>
            <person name="Kauserud H."/>
        </authorList>
    </citation>
    <scope>NUCLEOTIDE SEQUENCE</scope>
    <source>
        <strain evidence="6">9284</strain>
    </source>
</reference>
<feature type="domain" description="Zn(2)-C6 fungal-type" evidence="5">
    <location>
        <begin position="59"/>
        <end position="93"/>
    </location>
</feature>
<dbReference type="InterPro" id="IPR001138">
    <property type="entry name" value="Zn2Cys6_DnaBD"/>
</dbReference>
<dbReference type="EMBL" id="JARKIF010000013">
    <property type="protein sequence ID" value="KAJ7624566.1"/>
    <property type="molecule type" value="Genomic_DNA"/>
</dbReference>
<dbReference type="InterPro" id="IPR050987">
    <property type="entry name" value="AtrR-like"/>
</dbReference>
<dbReference type="CDD" id="cd00067">
    <property type="entry name" value="GAL4"/>
    <property type="match status" value="1"/>
</dbReference>
<comment type="subcellular location">
    <subcellularLocation>
        <location evidence="1">Nucleus</location>
    </subcellularLocation>
</comment>
<dbReference type="GO" id="GO:0005634">
    <property type="term" value="C:nucleus"/>
    <property type="evidence" value="ECO:0007669"/>
    <property type="project" value="UniProtKB-SubCell"/>
</dbReference>
<name>A0AAD7BLN0_9AGAR</name>
<dbReference type="Gene3D" id="4.10.240.10">
    <property type="entry name" value="Zn(2)-C6 fungal-type DNA-binding domain"/>
    <property type="match status" value="1"/>
</dbReference>
<dbReference type="SUPFAM" id="SSF57701">
    <property type="entry name" value="Zn2/Cys6 DNA-binding domain"/>
    <property type="match status" value="1"/>
</dbReference>
<organism evidence="6 7">
    <name type="scientific">Roridomyces roridus</name>
    <dbReference type="NCBI Taxonomy" id="1738132"/>
    <lineage>
        <taxon>Eukaryota</taxon>
        <taxon>Fungi</taxon>
        <taxon>Dikarya</taxon>
        <taxon>Basidiomycota</taxon>
        <taxon>Agaricomycotina</taxon>
        <taxon>Agaricomycetes</taxon>
        <taxon>Agaricomycetidae</taxon>
        <taxon>Agaricales</taxon>
        <taxon>Marasmiineae</taxon>
        <taxon>Mycenaceae</taxon>
        <taxon>Roridomyces</taxon>
    </lineage>
</organism>
<evidence type="ECO:0000256" key="2">
    <source>
        <dbReference type="ARBA" id="ARBA00022723"/>
    </source>
</evidence>
<dbReference type="GO" id="GO:0003677">
    <property type="term" value="F:DNA binding"/>
    <property type="evidence" value="ECO:0007669"/>
    <property type="project" value="UniProtKB-KW"/>
</dbReference>
<proteinExistence type="predicted"/>
<gene>
    <name evidence="6" type="ORF">FB45DRAFT_1086359</name>
</gene>
<evidence type="ECO:0000313" key="6">
    <source>
        <dbReference type="EMBL" id="KAJ7624566.1"/>
    </source>
</evidence>
<evidence type="ECO:0000256" key="1">
    <source>
        <dbReference type="ARBA" id="ARBA00004123"/>
    </source>
</evidence>
<sequence length="228" mass="25408">MAAMICILMLKMRPWPECRAPFVAPMDINSLPFTFLGGLEMDAFSTLPLSPVRTRIVMACTHCRKRKIKCLTVGSSAEGPCERCTKRGLKCEFITVAGQRHEESPADTQLNKPRLEKLAAAAAAAPRQPERRPRDIRLPHPPAPHLYEPKFQGAGSPEVPREYNAHHSQLTESTIYPTPDLSQIYIRGTSGVGSLPPLTRFAAYPDQRCFRGCPAGYCTCAWEYRHVS</sequence>
<keyword evidence="2" id="KW-0479">Metal-binding</keyword>
<accession>A0AAD7BLN0</accession>
<evidence type="ECO:0000259" key="5">
    <source>
        <dbReference type="PROSITE" id="PS50048"/>
    </source>
</evidence>
<dbReference type="PROSITE" id="PS50048">
    <property type="entry name" value="ZN2_CY6_FUNGAL_2"/>
    <property type="match status" value="1"/>
</dbReference>
<dbReference type="PROSITE" id="PS00463">
    <property type="entry name" value="ZN2_CY6_FUNGAL_1"/>
    <property type="match status" value="1"/>
</dbReference>
<evidence type="ECO:0000313" key="7">
    <source>
        <dbReference type="Proteomes" id="UP001221142"/>
    </source>
</evidence>
<dbReference type="InterPro" id="IPR036864">
    <property type="entry name" value="Zn2-C6_fun-type_DNA-bd_sf"/>
</dbReference>
<dbReference type="PANTHER" id="PTHR46910:SF3">
    <property type="entry name" value="HALOTOLERANCE PROTEIN 9-RELATED"/>
    <property type="match status" value="1"/>
</dbReference>
<dbReference type="PANTHER" id="PTHR46910">
    <property type="entry name" value="TRANSCRIPTION FACTOR PDR1"/>
    <property type="match status" value="1"/>
</dbReference>
<keyword evidence="3" id="KW-0238">DNA-binding</keyword>